<protein>
    <submittedName>
        <fullName evidence="1">RNA pseudouridine synthase ZMO0505</fullName>
    </submittedName>
</protein>
<proteinExistence type="predicted"/>
<name>A0ACB8GNN7_PSICU</name>
<reference evidence="1" key="1">
    <citation type="submission" date="2021-10" db="EMBL/GenBank/DDBJ databases">
        <title>Psilocybe cubensis genome.</title>
        <authorList>
            <person name="Mckernan K.J."/>
            <person name="Crawford S."/>
            <person name="Trippe A."/>
            <person name="Kane L.T."/>
            <person name="Mclaughlin S."/>
        </authorList>
    </citation>
    <scope>NUCLEOTIDE SEQUENCE</scope>
    <source>
        <strain evidence="1">MGC-MH-2018</strain>
    </source>
</reference>
<keyword evidence="2" id="KW-1185">Reference proteome</keyword>
<dbReference type="Proteomes" id="UP000664032">
    <property type="component" value="Unassembled WGS sequence"/>
</dbReference>
<evidence type="ECO:0000313" key="1">
    <source>
        <dbReference type="EMBL" id="KAH9477189.1"/>
    </source>
</evidence>
<dbReference type="EMBL" id="JAFIQS020000010">
    <property type="protein sequence ID" value="KAH9477189.1"/>
    <property type="molecule type" value="Genomic_DNA"/>
</dbReference>
<accession>A0ACB8GNN7</accession>
<comment type="caution">
    <text evidence="1">The sequence shown here is derived from an EMBL/GenBank/DDBJ whole genome shotgun (WGS) entry which is preliminary data.</text>
</comment>
<gene>
    <name evidence="1" type="ORF">JR316_0011108</name>
</gene>
<evidence type="ECO:0000313" key="2">
    <source>
        <dbReference type="Proteomes" id="UP000664032"/>
    </source>
</evidence>
<sequence>MSESSSVKKRLDSIYKGLSTNMCHVHVYDILCQDIKRWIPASEPCSVHRLDKPTTGCLLVALNSVSGKSLSRQFTQGTVQKSYLALVRGGEKSFSSKQGRIEAPISYLDGRAQIDDSGKEAITEWEVLGASTKIPLSLLRLGLVTGNKHQLRIHLAKILQTPIVGDSLYSSKPLAPAIAEVTDIPENRLFLHASEISFYKYTERGKRYRLKIRSPIPPDLKIVCEDADIDLPHIDGTVVIDEEVDGIDDRYLWDRRKYN</sequence>
<organism evidence="1 2">
    <name type="scientific">Psilocybe cubensis</name>
    <name type="common">Psychedelic mushroom</name>
    <name type="synonym">Stropharia cubensis</name>
    <dbReference type="NCBI Taxonomy" id="181762"/>
    <lineage>
        <taxon>Eukaryota</taxon>
        <taxon>Fungi</taxon>
        <taxon>Dikarya</taxon>
        <taxon>Basidiomycota</taxon>
        <taxon>Agaricomycotina</taxon>
        <taxon>Agaricomycetes</taxon>
        <taxon>Agaricomycetidae</taxon>
        <taxon>Agaricales</taxon>
        <taxon>Agaricineae</taxon>
        <taxon>Strophariaceae</taxon>
        <taxon>Psilocybe</taxon>
    </lineage>
</organism>